<dbReference type="Proteomes" id="UP000693946">
    <property type="component" value="Linkage Group LG13"/>
</dbReference>
<comment type="caution">
    <text evidence="2">The sequence shown here is derived from an EMBL/GenBank/DDBJ whole genome shotgun (WGS) entry which is preliminary data.</text>
</comment>
<keyword evidence="1" id="KW-0812">Transmembrane</keyword>
<gene>
    <name evidence="2" type="ORF">JOB18_048699</name>
</gene>
<protein>
    <recommendedName>
        <fullName evidence="4">LRRN4 C-terminal-like protein</fullName>
    </recommendedName>
</protein>
<dbReference type="EMBL" id="JAGKHQ010000005">
    <property type="protein sequence ID" value="KAG7517079.1"/>
    <property type="molecule type" value="Genomic_DNA"/>
</dbReference>
<dbReference type="NCBIfam" id="TIGR03501">
    <property type="entry name" value="GlyGly_CTERM"/>
    <property type="match status" value="1"/>
</dbReference>
<evidence type="ECO:0000256" key="1">
    <source>
        <dbReference type="SAM" id="Phobius"/>
    </source>
</evidence>
<proteinExistence type="predicted"/>
<organism evidence="2 3">
    <name type="scientific">Solea senegalensis</name>
    <name type="common">Senegalese sole</name>
    <dbReference type="NCBI Taxonomy" id="28829"/>
    <lineage>
        <taxon>Eukaryota</taxon>
        <taxon>Metazoa</taxon>
        <taxon>Chordata</taxon>
        <taxon>Craniata</taxon>
        <taxon>Vertebrata</taxon>
        <taxon>Euteleostomi</taxon>
        <taxon>Actinopterygii</taxon>
        <taxon>Neopterygii</taxon>
        <taxon>Teleostei</taxon>
        <taxon>Neoteleostei</taxon>
        <taxon>Acanthomorphata</taxon>
        <taxon>Carangaria</taxon>
        <taxon>Pleuronectiformes</taxon>
        <taxon>Pleuronectoidei</taxon>
        <taxon>Soleidae</taxon>
        <taxon>Solea</taxon>
    </lineage>
</organism>
<name>A0AAV6SI48_SOLSE</name>
<feature type="transmembrane region" description="Helical" evidence="1">
    <location>
        <begin position="227"/>
        <end position="251"/>
    </location>
</feature>
<evidence type="ECO:0000313" key="2">
    <source>
        <dbReference type="EMBL" id="KAG7517079.1"/>
    </source>
</evidence>
<keyword evidence="3" id="KW-1185">Reference proteome</keyword>
<reference evidence="2 3" key="1">
    <citation type="journal article" date="2021" name="Sci. Rep.">
        <title>Chromosome anchoring in Senegalese sole (Solea senegalensis) reveals sex-associated markers and genome rearrangements in flatfish.</title>
        <authorList>
            <person name="Guerrero-Cozar I."/>
            <person name="Gomez-Garrido J."/>
            <person name="Berbel C."/>
            <person name="Martinez-Blanch J.F."/>
            <person name="Alioto T."/>
            <person name="Claros M.G."/>
            <person name="Gagnaire P.A."/>
            <person name="Manchado M."/>
        </authorList>
    </citation>
    <scope>NUCLEOTIDE SEQUENCE [LARGE SCALE GENOMIC DNA]</scope>
    <source>
        <strain evidence="2">Sse05_10M</strain>
    </source>
</reference>
<dbReference type="InterPro" id="IPR020008">
    <property type="entry name" value="GlyGly_CTERM"/>
</dbReference>
<keyword evidence="1" id="KW-0472">Membrane</keyword>
<evidence type="ECO:0008006" key="4">
    <source>
        <dbReference type="Google" id="ProtNLM"/>
    </source>
</evidence>
<evidence type="ECO:0000313" key="3">
    <source>
        <dbReference type="Proteomes" id="UP000693946"/>
    </source>
</evidence>
<accession>A0AAV6SI48</accession>
<keyword evidence="1" id="KW-1133">Transmembrane helix</keyword>
<dbReference type="AlphaFoldDB" id="A0AAV6SI48"/>
<sequence length="269" mass="29601">MRERRGGTDCGRTERRRVETFFLQATDRMTAAIRDLPFPLLLLCLYLMSSCSPLPTPSRVPGTKPQILRPRGSLPGDLFSSTEDYDQPEDTVTPFSNATVSPHGRTLQRCDYNRCLEGQRSCASLAASTGCLCPGLSLHDVKPRTPYNTSVSWNGSEVIVHWCAPLSHVTAYVVTVGNQERRRFGRDQRSGGVGDVEDSAEVCVFAVNDSGDSDGSCMTYHPRKSSLPLTAGLIGGALGFLLLLLLVVLLWRHKRQRKQEASISTNETL</sequence>